<evidence type="ECO:0000313" key="4">
    <source>
        <dbReference type="Proteomes" id="UP000401717"/>
    </source>
</evidence>
<sequence length="648" mass="71424">MAEEPKRADATSLVAAIAEKAGRSVEEVRSLLARHGVAFKPAIAVPKHLCITSLAFTGEKKGDMAPGVINFDWPDLGPGLNAILSDRNFRGKSTLLAVMKWCLTGRRGKGVPSEMAEWFHTVRMTFTLDGQTYEVEVADAVAQAGTLWRIDGEKRLAQETFASGEGFEAVMSGFFMGQMGLQMLVTHTDRGEKGVDQPHDWLWLFGAMVIEPNPDVLFGTYAPLGARMMQMYLGVPWTNAVNDVLAAQNRIGIETRQAAVEAERSRGRRKARVEALDAEIAELRRKLERLPRAEDQRTALRAANRTFAEAQARLRSAQRTLDAASEDRDAAREAHAAARRDLHEFREGRAARTVFRSIDPVCCPRCDEMFDDERRQATREEHTCVVCGTLEQPEGNPAAREAGLRGAVTDSEAALRSQEARLTSVEAAISAAREKMRDAEAACRRLEATLAEPSEAYPLEVQLIGTQARREELADEEDAPAGHVDDQAVLRIAEKVTREAFKPLQDELLAEVSGLIKEYAVRFGVESLEDVRLQGNTTLVLMKGGGKTHFGKQTDGEKVRLKIAATLALIKVAERRGLGRHPGLLLIDSPGSNEMVGQDYESLVAGLAEITKEIGHLQVFVAAINNETIRGHVPRERLLYAEGDEYLW</sequence>
<dbReference type="InterPro" id="IPR027417">
    <property type="entry name" value="P-loop_NTPase"/>
</dbReference>
<dbReference type="PANTHER" id="PTHR32114:SF2">
    <property type="entry name" value="ABC TRANSPORTER ABCH.3"/>
    <property type="match status" value="1"/>
</dbReference>
<dbReference type="EMBL" id="CABFVH010000001">
    <property type="protein sequence ID" value="VUF10497.1"/>
    <property type="molecule type" value="Genomic_DNA"/>
</dbReference>
<evidence type="ECO:0000313" key="5">
    <source>
        <dbReference type="Proteomes" id="UP001055303"/>
    </source>
</evidence>
<feature type="coiled-coil region" evidence="1">
    <location>
        <begin position="266"/>
        <end position="341"/>
    </location>
</feature>
<reference evidence="3 4" key="1">
    <citation type="submission" date="2019-06" db="EMBL/GenBank/DDBJ databases">
        <authorList>
            <person name="Rodrigo-Torres L."/>
            <person name="Arahal R. D."/>
            <person name="Lucena T."/>
        </authorList>
    </citation>
    <scope>NUCLEOTIDE SEQUENCE [LARGE SCALE GENOMIC DNA]</scope>
    <source>
        <strain evidence="3 4">SW08-7</strain>
    </source>
</reference>
<dbReference type="SUPFAM" id="SSF52540">
    <property type="entry name" value="P-loop containing nucleoside triphosphate hydrolases"/>
    <property type="match status" value="1"/>
</dbReference>
<dbReference type="OrthoDB" id="4773646at2"/>
<keyword evidence="1" id="KW-0175">Coiled coil</keyword>
<dbReference type="Proteomes" id="UP001055303">
    <property type="component" value="Unassembled WGS sequence"/>
</dbReference>
<name>A0A564FRD2_9HYPH</name>
<proteinExistence type="predicted"/>
<dbReference type="RefSeq" id="WP_144758804.1">
    <property type="nucleotide sequence ID" value="NZ_BPQI01000130.1"/>
</dbReference>
<dbReference type="CDD" id="cd14686">
    <property type="entry name" value="bZIP"/>
    <property type="match status" value="1"/>
</dbReference>
<reference evidence="2" key="3">
    <citation type="submission" date="2021-08" db="EMBL/GenBank/DDBJ databases">
        <authorList>
            <person name="Tani A."/>
            <person name="Ola A."/>
            <person name="Ogura Y."/>
            <person name="Katsura K."/>
            <person name="Hayashi T."/>
        </authorList>
    </citation>
    <scope>NUCLEOTIDE SEQUENCE</scope>
    <source>
        <strain evidence="2">DSM 22415</strain>
    </source>
</reference>
<feature type="coiled-coil region" evidence="1">
    <location>
        <begin position="415"/>
        <end position="449"/>
    </location>
</feature>
<evidence type="ECO:0000313" key="3">
    <source>
        <dbReference type="EMBL" id="VUF10497.1"/>
    </source>
</evidence>
<protein>
    <submittedName>
        <fullName evidence="3">Uncharacterized protein</fullName>
    </submittedName>
</protein>
<dbReference type="EMBL" id="BPQI01000130">
    <property type="protein sequence ID" value="GJD58078.1"/>
    <property type="molecule type" value="Genomic_DNA"/>
</dbReference>
<evidence type="ECO:0000256" key="1">
    <source>
        <dbReference type="SAM" id="Coils"/>
    </source>
</evidence>
<accession>A0A564FRD2</accession>
<gene>
    <name evidence="2" type="ORF">IFDJLNFL_3993</name>
    <name evidence="3" type="ORF">MTDSW087_00164</name>
</gene>
<dbReference type="Gene3D" id="3.40.50.300">
    <property type="entry name" value="P-loop containing nucleotide triphosphate hydrolases"/>
    <property type="match status" value="2"/>
</dbReference>
<organism evidence="3 4">
    <name type="scientific">Methylobacterium dankookense</name>
    <dbReference type="NCBI Taxonomy" id="560405"/>
    <lineage>
        <taxon>Bacteria</taxon>
        <taxon>Pseudomonadati</taxon>
        <taxon>Pseudomonadota</taxon>
        <taxon>Alphaproteobacteria</taxon>
        <taxon>Hyphomicrobiales</taxon>
        <taxon>Methylobacteriaceae</taxon>
        <taxon>Methylobacterium</taxon>
    </lineage>
</organism>
<keyword evidence="5" id="KW-1185">Reference proteome</keyword>
<reference evidence="2" key="2">
    <citation type="journal article" date="2021" name="Front. Microbiol.">
        <title>Comprehensive Comparative Genomics and Phenotyping of Methylobacterium Species.</title>
        <authorList>
            <person name="Alessa O."/>
            <person name="Ogura Y."/>
            <person name="Fujitani Y."/>
            <person name="Takami H."/>
            <person name="Hayashi T."/>
            <person name="Sahin N."/>
            <person name="Tani A."/>
        </authorList>
    </citation>
    <scope>NUCLEOTIDE SEQUENCE</scope>
    <source>
        <strain evidence="2">DSM 22415</strain>
    </source>
</reference>
<dbReference type="Proteomes" id="UP000401717">
    <property type="component" value="Unassembled WGS sequence"/>
</dbReference>
<evidence type="ECO:0000313" key="2">
    <source>
        <dbReference type="EMBL" id="GJD58078.1"/>
    </source>
</evidence>
<dbReference type="AlphaFoldDB" id="A0A564FRD2"/>
<dbReference type="PANTHER" id="PTHR32114">
    <property type="entry name" value="ABC TRANSPORTER ABCH.3"/>
    <property type="match status" value="1"/>
</dbReference>